<protein>
    <submittedName>
        <fullName evidence="1">Uncharacterized protein</fullName>
    </submittedName>
</protein>
<evidence type="ECO:0000313" key="1">
    <source>
        <dbReference type="EMBL" id="KAG6975215.1"/>
    </source>
</evidence>
<name>A0A8J5M8L5_9STRA</name>
<gene>
    <name evidence="1" type="ORF">JG688_00002644</name>
</gene>
<dbReference type="Proteomes" id="UP000709295">
    <property type="component" value="Unassembled WGS sequence"/>
</dbReference>
<keyword evidence="2" id="KW-1185">Reference proteome</keyword>
<dbReference type="AlphaFoldDB" id="A0A8J5M8L5"/>
<evidence type="ECO:0000313" key="2">
    <source>
        <dbReference type="Proteomes" id="UP000709295"/>
    </source>
</evidence>
<proteinExistence type="predicted"/>
<organism evidence="1 2">
    <name type="scientific">Phytophthora aleatoria</name>
    <dbReference type="NCBI Taxonomy" id="2496075"/>
    <lineage>
        <taxon>Eukaryota</taxon>
        <taxon>Sar</taxon>
        <taxon>Stramenopiles</taxon>
        <taxon>Oomycota</taxon>
        <taxon>Peronosporomycetes</taxon>
        <taxon>Peronosporales</taxon>
        <taxon>Peronosporaceae</taxon>
        <taxon>Phytophthora</taxon>
    </lineage>
</organism>
<comment type="caution">
    <text evidence="1">The sequence shown here is derived from an EMBL/GenBank/DDBJ whole genome shotgun (WGS) entry which is preliminary data.</text>
</comment>
<dbReference type="EMBL" id="JAENGY010000072">
    <property type="protein sequence ID" value="KAG6975215.1"/>
    <property type="molecule type" value="Genomic_DNA"/>
</dbReference>
<accession>A0A8J5M8L5</accession>
<sequence length="96" mass="10713">MTPIQIRNARGEIRPWSEVAGLKIQPTKTTLGEVMRVHYIRQGDILFQPVQLELPTTRKTAQQFRPLALAVLAQFPELAFVPAAEGIVQVAKPLVL</sequence>
<reference evidence="1" key="1">
    <citation type="submission" date="2021-01" db="EMBL/GenBank/DDBJ databases">
        <title>Phytophthora aleatoria, a newly-described species from Pinus radiata is distinct from Phytophthora cactorum isolates based on comparative genomics.</title>
        <authorList>
            <person name="Mcdougal R."/>
            <person name="Panda P."/>
            <person name="Williams N."/>
            <person name="Studholme D.J."/>
        </authorList>
    </citation>
    <scope>NUCLEOTIDE SEQUENCE</scope>
    <source>
        <strain evidence="1">NZFS 4037</strain>
    </source>
</reference>